<name>A0A844GU87_9CHRO</name>
<evidence type="ECO:0000259" key="2">
    <source>
        <dbReference type="SMART" id="SM00754"/>
    </source>
</evidence>
<organism evidence="3 4">
    <name type="scientific">Cyanobacterium aponinum 0216</name>
    <dbReference type="NCBI Taxonomy" id="2676140"/>
    <lineage>
        <taxon>Bacteria</taxon>
        <taxon>Bacillati</taxon>
        <taxon>Cyanobacteriota</taxon>
        <taxon>Cyanophyceae</taxon>
        <taxon>Oscillatoriophycideae</taxon>
        <taxon>Chroococcales</taxon>
        <taxon>Geminocystaceae</taxon>
        <taxon>Cyanobacterium</taxon>
    </lineage>
</organism>
<dbReference type="SUPFAM" id="SSF51004">
    <property type="entry name" value="C-terminal (heme d1) domain of cytochrome cd1-nitrite reductase"/>
    <property type="match status" value="1"/>
</dbReference>
<accession>A0A844GU87</accession>
<dbReference type="InterPro" id="IPR052956">
    <property type="entry name" value="Mesenchyme-surface_protein"/>
</dbReference>
<dbReference type="EMBL" id="WMIA01000001">
    <property type="protein sequence ID" value="MTF37636.1"/>
    <property type="molecule type" value="Genomic_DNA"/>
</dbReference>
<dbReference type="InterPro" id="IPR036907">
    <property type="entry name" value="5'-Nucleotdase_C_sf"/>
</dbReference>
<dbReference type="Gene3D" id="2.130.10.10">
    <property type="entry name" value="YVTN repeat-like/Quinoprotein amine dehydrogenase"/>
    <property type="match status" value="1"/>
</dbReference>
<dbReference type="InterPro" id="IPR006179">
    <property type="entry name" value="5_nucleotidase/apyrase"/>
</dbReference>
<gene>
    <name evidence="3" type="ORF">GGC33_01645</name>
</gene>
<dbReference type="InterPro" id="IPR015943">
    <property type="entry name" value="WD40/YVTN_repeat-like_dom_sf"/>
</dbReference>
<dbReference type="SUPFAM" id="SSF55816">
    <property type="entry name" value="5'-nucleotidase (syn. UDP-sugar hydrolase), C-terminal domain"/>
    <property type="match status" value="1"/>
</dbReference>
<feature type="compositionally biased region" description="Polar residues" evidence="1">
    <location>
        <begin position="924"/>
        <end position="934"/>
    </location>
</feature>
<dbReference type="PANTHER" id="PTHR46928:SF1">
    <property type="entry name" value="MESENCHYME-SPECIFIC CELL SURFACE GLYCOPROTEIN"/>
    <property type="match status" value="1"/>
</dbReference>
<dbReference type="InterPro" id="IPR027372">
    <property type="entry name" value="Phytase-like_dom"/>
</dbReference>
<dbReference type="Pfam" id="PF22494">
    <property type="entry name" value="choice_anch_I"/>
    <property type="match status" value="3"/>
</dbReference>
<dbReference type="Pfam" id="PF02872">
    <property type="entry name" value="5_nucleotid_C"/>
    <property type="match status" value="1"/>
</dbReference>
<evidence type="ECO:0000313" key="4">
    <source>
        <dbReference type="Proteomes" id="UP000437131"/>
    </source>
</evidence>
<dbReference type="Pfam" id="PF13449">
    <property type="entry name" value="Phytase-like"/>
    <property type="match status" value="1"/>
</dbReference>
<evidence type="ECO:0000313" key="3">
    <source>
        <dbReference type="EMBL" id="MTF37636.1"/>
    </source>
</evidence>
<feature type="region of interest" description="Disordered" evidence="1">
    <location>
        <begin position="924"/>
        <end position="952"/>
    </location>
</feature>
<dbReference type="InterPro" id="IPR043708">
    <property type="entry name" value="DUF5648"/>
</dbReference>
<dbReference type="SUPFAM" id="SSF56300">
    <property type="entry name" value="Metallo-dependent phosphatases"/>
    <property type="match status" value="1"/>
</dbReference>
<dbReference type="Pfam" id="PF18885">
    <property type="entry name" value="DUF5648"/>
    <property type="match status" value="1"/>
</dbReference>
<comment type="caution">
    <text evidence="3">The sequence shown here is derived from an EMBL/GenBank/DDBJ whole genome shotgun (WGS) entry which is preliminary data.</text>
</comment>
<protein>
    <submittedName>
        <fullName evidence="3">CHRD domain-containing protein</fullName>
    </submittedName>
</protein>
<dbReference type="GO" id="GO:0016787">
    <property type="term" value="F:hydrolase activity"/>
    <property type="evidence" value="ECO:0007669"/>
    <property type="project" value="InterPro"/>
</dbReference>
<dbReference type="Gene3D" id="3.90.780.10">
    <property type="entry name" value="5'-Nucleotidase, C-terminal domain"/>
    <property type="match status" value="1"/>
</dbReference>
<dbReference type="SMART" id="SM00754">
    <property type="entry name" value="CHRD"/>
    <property type="match status" value="1"/>
</dbReference>
<dbReference type="InterPro" id="IPR010895">
    <property type="entry name" value="CHRD"/>
</dbReference>
<dbReference type="PANTHER" id="PTHR46928">
    <property type="entry name" value="MESENCHYME-SPECIFIC CELL SURFACE GLYCOPROTEIN"/>
    <property type="match status" value="1"/>
</dbReference>
<dbReference type="RefSeq" id="WP_155082506.1">
    <property type="nucleotide sequence ID" value="NZ_WMIA01000001.1"/>
</dbReference>
<dbReference type="GO" id="GO:0009166">
    <property type="term" value="P:nucleotide catabolic process"/>
    <property type="evidence" value="ECO:0007669"/>
    <property type="project" value="InterPro"/>
</dbReference>
<feature type="domain" description="CHRD" evidence="2">
    <location>
        <begin position="745"/>
        <end position="883"/>
    </location>
</feature>
<dbReference type="InterPro" id="IPR055188">
    <property type="entry name" value="Choice_anch_I"/>
</dbReference>
<dbReference type="InterPro" id="IPR029052">
    <property type="entry name" value="Metallo-depent_PP-like"/>
</dbReference>
<reference evidence="3 4" key="1">
    <citation type="submission" date="2019-11" db="EMBL/GenBank/DDBJ databases">
        <title>Isolation of a new High Light Tolerant Cyanobacteria.</title>
        <authorList>
            <person name="Dobson Z."/>
            <person name="Vaughn N."/>
            <person name="Vaughn M."/>
            <person name="Fromme P."/>
            <person name="Mazor Y."/>
        </authorList>
    </citation>
    <scope>NUCLEOTIDE SEQUENCE [LARGE SCALE GENOMIC DNA]</scope>
    <source>
        <strain evidence="3 4">0216</strain>
    </source>
</reference>
<sequence length="1857" mass="200805">MTINLNLIGTYATGQFDEGAAEIPAFDPSTNRLFVVNAEAVTVDVLDLSNPNNPVKIGEIDASALGGVANSVAVKNGIVAIAIEANIKTDNGSVAFFNSDSDFSNPVNPVNTVTVGALPDMVTFTPDGMKVLTANEGEANDDYSVDPEGSISIIDISTGVENASVTNANFNAFDSQKDALVAQGVRIFGLNASVSQDLEPEYIAFSADSQTAYVTLQENNALAVVDVTTGTVSGIVPLGFKNYNASPNLETAFFEESELPIIGTSQTRGDIRLGGFSGLTFLGMNDSGNYEFLTHMDLGPSETGNRDINDDGVEERVRTYLIPDLQPRLVKFEYNPNNGDTNILDQVLLTRQDGSPLTGLPNLPTDDGGRIPIDEDGNILDFDPLGADLEGLIQAPDGTFWAADEYRPALYKFSAEGVLIDRFVPEGLPAEVGTGVFPEAYNTRQANRGFEAIAFQDGKVYAFVQSPFNNPDSGETATTRILEFDPVAEIVTGEYLYIQEDIGGGSDKIGDAVATNKNGEFLVIERDSSLEADSQKVIFRINLNDATNLQTLPDDILEGNETFDSLTPEELTQKGINPVTKEVAINLTEIGYDFTDKPEGLTVIDETTIAVINDNDFDEAGIPIGLGIISLNNALDASNRDDSINIRNWPVFGMYQPDAIASYEVDGQTYLVTANEGDARIRPDGDLEDDQGNVIIEEGEIFNEENRINDIILDPVAFPNARQLQENDQLGRLNITNTLGVSDRAIFVAELTPDQEVPPAMSDAEGESFAFVDDNGFLNVELQVKGVDFGAVTGNPLTPDTGDDVILLHIHEAMRGMNGGVVWDLLADPDTEILIDNEGNATLTSIWQESDIPKTPQGEDTNYYFNLHTERNPGGELRGQIQGEIAYEELYAYGSRSFSIWDSNGNLVFDSGDDFEQITASLIPNDFNSNNDENGSFDARSDDKGPEPEGVTVGEINGVPYAFVGLERVGGVMVYDISDPTDAKFVQYINNRDFSVDAQLEDGSPNPEAGDLGPEGLVFISAEDSPNGIPLLVVANEVSGTTSIYEIEVPTPEPFTLQLLHASDQEAGIPALQDAIGFSAVLNALDAQYENTLKLSSGDLFIAGPFFNASQDIYGRQGIADILIQNELGWDAAAVGNHEFDAGPGTFYSAIAPNADIQGTGIDPTTGFTGANFPYLSTNLDYSTDSSDLKDLVVPAGEAPESASLTESVVVDVNGEQIGVIGAVVPYLPQIANIGGITMLTDPNSRDIEENAQAIADSVQPFVDELVAQGINKIVLMTHLQQFEVEQALASKLRHVDILMGGGSHRVMANDDDTLRQDETQTPPELLQPYPQVFQDADGNDIYLINTAANYRYVGQLIVDFDAEGNIISVGDESGAFATDIAGVDRLYEDDITTFEQVKAVADPELVEIVDGVGDFINGKDGNIFGNTEVWLNGLRSSVRTEETNLGNLTADANLWYAEQYGLEIDISVKNGGGIRDQIGVSFIDGGTNELIQLPPQANPAVGKEEGDVSQLDIENSLRFDNKLSVADISAQGIKDLAEHLVAQWAEGATPGQFGQIGGFSFSFDPDNTPIEFTRNNDGDATGVATPGERIQNLVLNREDGTQEAIVVDGELVVDPSTTYKMVILDFLAGGGDGYPAFYFENVVRLDSLNPDSLPNNSDLPIAGEQDALAEYLAEFFPDGSQPFDQADTPIEEDTRIQNLNFREDTIIADPTDPLLDTTIYRFRTGEGTYIYVENEERQRILQGGFNFVEEGEAFRVALEDGENLEPIYRFRNNDLGGAYLYVGEAERQSIRQNFTNFIEEGLAFYTYGADAEQADDIFRFQTQPGGYIFVGDAERQSIVNSDFNFAQEGIAFEALA</sequence>
<dbReference type="Proteomes" id="UP000437131">
    <property type="component" value="Unassembled WGS sequence"/>
</dbReference>
<dbReference type="PRINTS" id="PR01607">
    <property type="entry name" value="APYRASEFAMLY"/>
</dbReference>
<dbReference type="InterPro" id="IPR011048">
    <property type="entry name" value="Haem_d1_sf"/>
</dbReference>
<evidence type="ECO:0000256" key="1">
    <source>
        <dbReference type="SAM" id="MobiDB-lite"/>
    </source>
</evidence>
<dbReference type="InterPro" id="IPR008334">
    <property type="entry name" value="5'-Nucleotdase_C"/>
</dbReference>
<proteinExistence type="predicted"/>
<dbReference type="Gene3D" id="3.60.21.10">
    <property type="match status" value="1"/>
</dbReference>